<dbReference type="Proteomes" id="UP000318336">
    <property type="component" value="Unassembled WGS sequence"/>
</dbReference>
<dbReference type="InterPro" id="IPR051532">
    <property type="entry name" value="Ester_Hydrolysis_Enzymes"/>
</dbReference>
<feature type="compositionally biased region" description="Low complexity" evidence="1">
    <location>
        <begin position="283"/>
        <end position="301"/>
    </location>
</feature>
<proteinExistence type="predicted"/>
<dbReference type="AlphaFoldDB" id="A0A542X9V2"/>
<gene>
    <name evidence="4" type="ORF">FB554_0700</name>
</gene>
<reference evidence="4 5" key="1">
    <citation type="submission" date="2019-06" db="EMBL/GenBank/DDBJ databases">
        <title>Sequencing the genomes of 1000 actinobacteria strains.</title>
        <authorList>
            <person name="Klenk H.-P."/>
        </authorList>
    </citation>
    <scope>NUCLEOTIDE SEQUENCE [LARGE SCALE GENOMIC DNA]</scope>
    <source>
        <strain evidence="4 5">DSM 24617</strain>
    </source>
</reference>
<evidence type="ECO:0000313" key="5">
    <source>
        <dbReference type="Proteomes" id="UP000318336"/>
    </source>
</evidence>
<evidence type="ECO:0000256" key="1">
    <source>
        <dbReference type="SAM" id="MobiDB-lite"/>
    </source>
</evidence>
<sequence length="332" mass="33997">MQRRTALVLGIGLLGAGAVPLVGHTTSAQAAPEQGWYVALGDSLVAGYQPGAGDDRDGGYVGPVLDAARKGAPGLELKNLSCSGEDTTTMTSGTKCSYPEGSQLAAAEKFLRSEGDAVRLVTVQVGANDVQRCAEGTNIDMACLQAGMQAVQRNLPTILGKLRAAAPNARIVVANYYNPFLATWLLGPEGQSVARLSATLQGSLNGAIATAAKGINAPVADVASAYDSNDWTPITTDRGELPTNVATICSLTWMCAKNDIHANDAGYQRIAQAVIAAMGRITGPGVPSPTGSPTTRPTGKPTNPPTTRPTSKPTPPTPAPTAQPSGPLVQTG</sequence>
<comment type="caution">
    <text evidence="4">The sequence shown here is derived from an EMBL/GenBank/DDBJ whole genome shotgun (WGS) entry which is preliminary data.</text>
</comment>
<feature type="domain" description="SGNH hydrolase-type esterase" evidence="3">
    <location>
        <begin position="39"/>
        <end position="269"/>
    </location>
</feature>
<dbReference type="Pfam" id="PF13472">
    <property type="entry name" value="Lipase_GDSL_2"/>
    <property type="match status" value="1"/>
</dbReference>
<feature type="chain" id="PRO_5021721669" evidence="2">
    <location>
        <begin position="31"/>
        <end position="332"/>
    </location>
</feature>
<evidence type="ECO:0000313" key="4">
    <source>
        <dbReference type="EMBL" id="TQL32574.1"/>
    </source>
</evidence>
<dbReference type="GO" id="GO:0004622">
    <property type="term" value="F:phosphatidylcholine lysophospholipase activity"/>
    <property type="evidence" value="ECO:0007669"/>
    <property type="project" value="TreeGrafter"/>
</dbReference>
<dbReference type="SUPFAM" id="SSF52266">
    <property type="entry name" value="SGNH hydrolase"/>
    <property type="match status" value="1"/>
</dbReference>
<dbReference type="CDD" id="cd00229">
    <property type="entry name" value="SGNH_hydrolase"/>
    <property type="match status" value="1"/>
</dbReference>
<dbReference type="EMBL" id="VFOK01000001">
    <property type="protein sequence ID" value="TQL32574.1"/>
    <property type="molecule type" value="Genomic_DNA"/>
</dbReference>
<organism evidence="4 5">
    <name type="scientific">Barrientosiimonas humi</name>
    <dbReference type="NCBI Taxonomy" id="999931"/>
    <lineage>
        <taxon>Bacteria</taxon>
        <taxon>Bacillati</taxon>
        <taxon>Actinomycetota</taxon>
        <taxon>Actinomycetes</taxon>
        <taxon>Micrococcales</taxon>
        <taxon>Dermacoccaceae</taxon>
        <taxon>Barrientosiimonas</taxon>
    </lineage>
</organism>
<keyword evidence="2" id="KW-0732">Signal</keyword>
<feature type="region of interest" description="Disordered" evidence="1">
    <location>
        <begin position="282"/>
        <end position="332"/>
    </location>
</feature>
<feature type="compositionally biased region" description="Low complexity" evidence="1">
    <location>
        <begin position="322"/>
        <end position="332"/>
    </location>
</feature>
<dbReference type="PANTHER" id="PTHR30383:SF5">
    <property type="entry name" value="SGNH HYDROLASE-TYPE ESTERASE DOMAIN-CONTAINING PROTEIN"/>
    <property type="match status" value="1"/>
</dbReference>
<keyword evidence="5" id="KW-1185">Reference proteome</keyword>
<protein>
    <submittedName>
        <fullName evidence="4">Lysophospholipase L1-like esterase</fullName>
    </submittedName>
</protein>
<name>A0A542X9V2_9MICO</name>
<feature type="compositionally biased region" description="Pro residues" evidence="1">
    <location>
        <begin position="302"/>
        <end position="321"/>
    </location>
</feature>
<accession>A0A542X9V2</accession>
<dbReference type="InterPro" id="IPR036514">
    <property type="entry name" value="SGNH_hydro_sf"/>
</dbReference>
<dbReference type="PANTHER" id="PTHR30383">
    <property type="entry name" value="THIOESTERASE 1/PROTEASE 1/LYSOPHOSPHOLIPASE L1"/>
    <property type="match status" value="1"/>
</dbReference>
<evidence type="ECO:0000256" key="2">
    <source>
        <dbReference type="SAM" id="SignalP"/>
    </source>
</evidence>
<evidence type="ECO:0000259" key="3">
    <source>
        <dbReference type="Pfam" id="PF13472"/>
    </source>
</evidence>
<dbReference type="OrthoDB" id="154486at2"/>
<dbReference type="Gene3D" id="3.40.50.1110">
    <property type="entry name" value="SGNH hydrolase"/>
    <property type="match status" value="1"/>
</dbReference>
<dbReference type="RefSeq" id="WP_142004650.1">
    <property type="nucleotide sequence ID" value="NZ_CAJTBP010000001.1"/>
</dbReference>
<feature type="signal peptide" evidence="2">
    <location>
        <begin position="1"/>
        <end position="30"/>
    </location>
</feature>
<dbReference type="InterPro" id="IPR013830">
    <property type="entry name" value="SGNH_hydro"/>
</dbReference>